<gene>
    <name evidence="2" type="ORF">OLMES_5133</name>
</gene>
<evidence type="ECO:0000259" key="1">
    <source>
        <dbReference type="Pfam" id="PF13598"/>
    </source>
</evidence>
<evidence type="ECO:0000313" key="2">
    <source>
        <dbReference type="EMBL" id="ARU59117.1"/>
    </source>
</evidence>
<accession>A0A1Y0IF01</accession>
<sequence>MNGTKQLTPKLLATIIACTGTASQASNLTLYSDFAVVQDNITLNLKTGENAVAFQDITRHLEPSSVMLSTGQTGWNLIIKEQNYQGSPLDQVRLLQQYEGQEIEFIVRYDDHQTIKRGKIIRAPESGGMQADPMDAIVEWDGKVNFGLPGTPLFPPIKDQSVLKPQLDWQLFSSKSGKADASLSYITRGFGWDAAYNFIERSDTKLDAAGWMTIRNYSGKDFEKSNLKLVAGEVNKLAEGRDMSGQYRMKMAVAESMPAVTEKSIDEFHMYTVPYPVDLQAGQTKQIQFLSGQNISYQTELVYDGANLPYNFNSEYIRTQRDFGARGNDAVNIYKVFENSAKNGLGKPLPSGRIRFYEQDDDGSLIFTGENRIDHTAREETVKVFTGSAFDVKGERKQTEFTVHSSQRQARETFKITLTNRKAESVSVKVVEHLYRGPEYNISSQTKWQQDDAGTISTEVSIPANSTSVMTYTVDYSW</sequence>
<dbReference type="KEGG" id="ome:OLMES_5133"/>
<protein>
    <recommendedName>
        <fullName evidence="1">DUF4139 domain-containing protein</fullName>
    </recommendedName>
</protein>
<feature type="domain" description="DUF4139" evidence="1">
    <location>
        <begin position="182"/>
        <end position="478"/>
    </location>
</feature>
<dbReference type="AlphaFoldDB" id="A0A1Y0IF01"/>
<name>A0A1Y0IF01_9GAMM</name>
<dbReference type="Proteomes" id="UP000196027">
    <property type="component" value="Chromosome"/>
</dbReference>
<keyword evidence="3" id="KW-1185">Reference proteome</keyword>
<dbReference type="PANTHER" id="PTHR38075">
    <property type="entry name" value="DUF4139 DOMAIN-CONTAINING PROTEIN"/>
    <property type="match status" value="1"/>
</dbReference>
<dbReference type="OrthoDB" id="9808067at2"/>
<organism evidence="2 3">
    <name type="scientific">Oleiphilus messinensis</name>
    <dbReference type="NCBI Taxonomy" id="141451"/>
    <lineage>
        <taxon>Bacteria</taxon>
        <taxon>Pseudomonadati</taxon>
        <taxon>Pseudomonadota</taxon>
        <taxon>Gammaproteobacteria</taxon>
        <taxon>Oceanospirillales</taxon>
        <taxon>Oleiphilaceae</taxon>
        <taxon>Oleiphilus</taxon>
    </lineage>
</organism>
<evidence type="ECO:0000313" key="3">
    <source>
        <dbReference type="Proteomes" id="UP000196027"/>
    </source>
</evidence>
<dbReference type="Pfam" id="PF13598">
    <property type="entry name" value="DUF4139"/>
    <property type="match status" value="1"/>
</dbReference>
<dbReference type="PANTHER" id="PTHR38075:SF1">
    <property type="entry name" value="DUF4139 DOMAIN-CONTAINING PROTEIN"/>
    <property type="match status" value="1"/>
</dbReference>
<proteinExistence type="predicted"/>
<dbReference type="RefSeq" id="WP_157678588.1">
    <property type="nucleotide sequence ID" value="NZ_CP021425.1"/>
</dbReference>
<reference evidence="2 3" key="1">
    <citation type="submission" date="2017-05" db="EMBL/GenBank/DDBJ databases">
        <title>Genomic insights into alkan degradation activity of Oleiphilus messinensis.</title>
        <authorList>
            <person name="Kozyavkin S.A."/>
            <person name="Slesarev A.I."/>
            <person name="Golyshin P.N."/>
            <person name="Korzhenkov A."/>
            <person name="Golyshina O.N."/>
            <person name="Toshchakov S.V."/>
        </authorList>
    </citation>
    <scope>NUCLEOTIDE SEQUENCE [LARGE SCALE GENOMIC DNA]</scope>
    <source>
        <strain evidence="2 3">ME102</strain>
    </source>
</reference>
<dbReference type="EMBL" id="CP021425">
    <property type="protein sequence ID" value="ARU59117.1"/>
    <property type="molecule type" value="Genomic_DNA"/>
</dbReference>
<dbReference type="InterPro" id="IPR037291">
    <property type="entry name" value="DUF4139"/>
</dbReference>